<dbReference type="InterPro" id="IPR009045">
    <property type="entry name" value="Zn_M74/Hedgehog-like"/>
</dbReference>
<keyword evidence="8" id="KW-1015">Disulfide bond</keyword>
<gene>
    <name evidence="11" type="ORF">BJF93_03795</name>
</gene>
<feature type="disulfide bond" evidence="8">
    <location>
        <begin position="204"/>
        <end position="252"/>
    </location>
</feature>
<reference evidence="11 12" key="1">
    <citation type="submission" date="2016-09" db="EMBL/GenBank/DDBJ databases">
        <title>Rhizobium sp. nov., a novel species isolated from the rice rhizosphere.</title>
        <authorList>
            <person name="Zhao J."/>
            <person name="Zhang X."/>
        </authorList>
    </citation>
    <scope>NUCLEOTIDE SEQUENCE [LARGE SCALE GENOMIC DNA]</scope>
    <source>
        <strain evidence="11 12">1.7048</strain>
    </source>
</reference>
<evidence type="ECO:0000256" key="10">
    <source>
        <dbReference type="SAM" id="SignalP"/>
    </source>
</evidence>
<feature type="disulfide bond" evidence="8">
    <location>
        <begin position="233"/>
        <end position="240"/>
    </location>
</feature>
<keyword evidence="3 10" id="KW-0732">Signal</keyword>
<keyword evidence="2" id="KW-0479">Metal-binding</keyword>
<evidence type="ECO:0000256" key="3">
    <source>
        <dbReference type="ARBA" id="ARBA00022729"/>
    </source>
</evidence>
<proteinExistence type="predicted"/>
<dbReference type="OrthoDB" id="1467367at2"/>
<keyword evidence="1" id="KW-0645">Protease</keyword>
<dbReference type="SUPFAM" id="SSF55166">
    <property type="entry name" value="Hedgehog/DD-peptidase"/>
    <property type="match status" value="1"/>
</dbReference>
<dbReference type="GO" id="GO:0030288">
    <property type="term" value="C:outer membrane-bounded periplasmic space"/>
    <property type="evidence" value="ECO:0007669"/>
    <property type="project" value="InterPro"/>
</dbReference>
<evidence type="ECO:0000256" key="7">
    <source>
        <dbReference type="ARBA" id="ARBA00023049"/>
    </source>
</evidence>
<dbReference type="GO" id="GO:0004252">
    <property type="term" value="F:serine-type endopeptidase activity"/>
    <property type="evidence" value="ECO:0007669"/>
    <property type="project" value="InterPro"/>
</dbReference>
<dbReference type="GO" id="GO:0006508">
    <property type="term" value="P:proteolysis"/>
    <property type="evidence" value="ECO:0007669"/>
    <property type="project" value="UniProtKB-KW"/>
</dbReference>
<keyword evidence="5" id="KW-0378">Hydrolase</keyword>
<evidence type="ECO:0000256" key="2">
    <source>
        <dbReference type="ARBA" id="ARBA00022723"/>
    </source>
</evidence>
<dbReference type="AlphaFoldDB" id="A0A1Q9AUB9"/>
<sequence length="337" mass="35910">MALRFFRFSHLLGAAAIAALLPLAAAAQDPVPAKQVFGAVTLPSSGAPAPIGSYAKGCLAGGLQMPADGASWQAMRLSRNRRWGTPELLGFLERFSGDAAKLGWGRGILIGDMSQPRGGPMLNGHASHQIGLDADIWFRPMPAKPLSAEARETYPFASMLDKSKFLTVDPQRWTPTHAKLLLKAAAEPEVERIFVNPAIKKKLCDTWTGDRSNLGKIRPMYGHDEHFHIRLKCPPGDKACKPQAAVASGDGCDKSLAWWFTPEPWAKPKPKPDQKPAKPRFTTLADLPKACAAVLAAPAAGGARVDAGGGARPQLRPAKTGLVPQGDVPDAEGGEDQ</sequence>
<evidence type="ECO:0000256" key="1">
    <source>
        <dbReference type="ARBA" id="ARBA00022670"/>
    </source>
</evidence>
<keyword evidence="6" id="KW-0862">Zinc</keyword>
<dbReference type="Pfam" id="PF03411">
    <property type="entry name" value="Peptidase_M74"/>
    <property type="match status" value="1"/>
</dbReference>
<name>A0A1Q9AUB9_9HYPH</name>
<dbReference type="NCBIfam" id="NF006947">
    <property type="entry name" value="PRK09429.1"/>
    <property type="match status" value="1"/>
</dbReference>
<evidence type="ECO:0000256" key="6">
    <source>
        <dbReference type="ARBA" id="ARBA00022833"/>
    </source>
</evidence>
<dbReference type="Proteomes" id="UP000186364">
    <property type="component" value="Unassembled WGS sequence"/>
</dbReference>
<comment type="caution">
    <text evidence="11">The sequence shown here is derived from an EMBL/GenBank/DDBJ whole genome shotgun (WGS) entry which is preliminary data.</text>
</comment>
<feature type="region of interest" description="Disordered" evidence="9">
    <location>
        <begin position="302"/>
        <end position="337"/>
    </location>
</feature>
<feature type="chain" id="PRO_5010379133" evidence="10">
    <location>
        <begin position="28"/>
        <end position="337"/>
    </location>
</feature>
<dbReference type="GO" id="GO:0008237">
    <property type="term" value="F:metallopeptidase activity"/>
    <property type="evidence" value="ECO:0007669"/>
    <property type="project" value="UniProtKB-KW"/>
</dbReference>
<dbReference type="EMBL" id="MKIP01000053">
    <property type="protein sequence ID" value="OLP59057.1"/>
    <property type="molecule type" value="Genomic_DNA"/>
</dbReference>
<evidence type="ECO:0000313" key="12">
    <source>
        <dbReference type="Proteomes" id="UP000186364"/>
    </source>
</evidence>
<keyword evidence="12" id="KW-1185">Reference proteome</keyword>
<evidence type="ECO:0000256" key="9">
    <source>
        <dbReference type="SAM" id="MobiDB-lite"/>
    </source>
</evidence>
<evidence type="ECO:0000256" key="8">
    <source>
        <dbReference type="PIRSR" id="PIRSR018455-2"/>
    </source>
</evidence>
<dbReference type="PIRSF" id="PIRSF018455">
    <property type="entry name" value="MepA"/>
    <property type="match status" value="1"/>
</dbReference>
<dbReference type="Gene3D" id="3.30.1380.10">
    <property type="match status" value="1"/>
</dbReference>
<protein>
    <submittedName>
        <fullName evidence="11">Penicillin-insensitive murein endopeptidase</fullName>
    </submittedName>
</protein>
<dbReference type="RefSeq" id="WP_075628400.1">
    <property type="nucleotide sequence ID" value="NZ_FOAM01000004.1"/>
</dbReference>
<dbReference type="GO" id="GO:0046872">
    <property type="term" value="F:metal ion binding"/>
    <property type="evidence" value="ECO:0007669"/>
    <property type="project" value="UniProtKB-KW"/>
</dbReference>
<evidence type="ECO:0000256" key="5">
    <source>
        <dbReference type="ARBA" id="ARBA00022801"/>
    </source>
</evidence>
<accession>A0A1Q9AUB9</accession>
<feature type="signal peptide" evidence="10">
    <location>
        <begin position="1"/>
        <end position="27"/>
    </location>
</feature>
<evidence type="ECO:0000256" key="4">
    <source>
        <dbReference type="ARBA" id="ARBA00022764"/>
    </source>
</evidence>
<keyword evidence="4" id="KW-0574">Periplasm</keyword>
<dbReference type="InterPro" id="IPR005073">
    <property type="entry name" value="Peptidase_M74"/>
</dbReference>
<organism evidence="11 12">
    <name type="scientific">Xaviernesmea oryzae</name>
    <dbReference type="NCBI Taxonomy" id="464029"/>
    <lineage>
        <taxon>Bacteria</taxon>
        <taxon>Pseudomonadati</taxon>
        <taxon>Pseudomonadota</taxon>
        <taxon>Alphaproteobacteria</taxon>
        <taxon>Hyphomicrobiales</taxon>
        <taxon>Rhizobiaceae</taxon>
        <taxon>Rhizobium/Agrobacterium group</taxon>
        <taxon>Xaviernesmea</taxon>
    </lineage>
</organism>
<keyword evidence="7" id="KW-0482">Metalloprotease</keyword>
<evidence type="ECO:0000313" key="11">
    <source>
        <dbReference type="EMBL" id="OLP59057.1"/>
    </source>
</evidence>